<organism evidence="2 3">
    <name type="scientific">Polarella glacialis</name>
    <name type="common">Dinoflagellate</name>
    <dbReference type="NCBI Taxonomy" id="89957"/>
    <lineage>
        <taxon>Eukaryota</taxon>
        <taxon>Sar</taxon>
        <taxon>Alveolata</taxon>
        <taxon>Dinophyceae</taxon>
        <taxon>Suessiales</taxon>
        <taxon>Suessiaceae</taxon>
        <taxon>Polarella</taxon>
    </lineage>
</organism>
<dbReference type="AlphaFoldDB" id="A0A813HL43"/>
<protein>
    <submittedName>
        <fullName evidence="2">Uncharacterized protein</fullName>
    </submittedName>
</protein>
<proteinExistence type="predicted"/>
<gene>
    <name evidence="2" type="ORF">PGLA2088_LOCUS1788</name>
</gene>
<evidence type="ECO:0000256" key="1">
    <source>
        <dbReference type="SAM" id="SignalP"/>
    </source>
</evidence>
<accession>A0A813HL43</accession>
<feature type="signal peptide" evidence="1">
    <location>
        <begin position="1"/>
        <end position="23"/>
    </location>
</feature>
<keyword evidence="1" id="KW-0732">Signal</keyword>
<evidence type="ECO:0000313" key="2">
    <source>
        <dbReference type="EMBL" id="CAE8638183.1"/>
    </source>
</evidence>
<feature type="chain" id="PRO_5032304992" evidence="1">
    <location>
        <begin position="24"/>
        <end position="163"/>
    </location>
</feature>
<dbReference type="Proteomes" id="UP000626109">
    <property type="component" value="Unassembled WGS sequence"/>
</dbReference>
<evidence type="ECO:0000313" key="3">
    <source>
        <dbReference type="Proteomes" id="UP000626109"/>
    </source>
</evidence>
<comment type="caution">
    <text evidence="2">The sequence shown here is derived from an EMBL/GenBank/DDBJ whole genome shotgun (WGS) entry which is preliminary data.</text>
</comment>
<reference evidence="2" key="1">
    <citation type="submission" date="2021-02" db="EMBL/GenBank/DDBJ databases">
        <authorList>
            <person name="Dougan E. K."/>
            <person name="Rhodes N."/>
            <person name="Thang M."/>
            <person name="Chan C."/>
        </authorList>
    </citation>
    <scope>NUCLEOTIDE SEQUENCE</scope>
</reference>
<sequence>MATCGPGLAAGMLALLWAGMSMGIVHDAGVKFSTPEVPRASLLRVGMHLFRSYRRVETGLASGVVALEAQRMLRGSKVGNDISSQLNRPLFGAVLVSTVHSHVFPLPYLLEVGDRKTAGEEKPQSEDISKEAILPLAHSLAVVAELVKMSGLIWGAYVSLNAY</sequence>
<name>A0A813HL43_POLGL</name>
<dbReference type="EMBL" id="CAJNNW010001405">
    <property type="protein sequence ID" value="CAE8638183.1"/>
    <property type="molecule type" value="Genomic_DNA"/>
</dbReference>